<name>A0A3M0YY54_9BACT</name>
<evidence type="ECO:0000256" key="3">
    <source>
        <dbReference type="SAM" id="Phobius"/>
    </source>
</evidence>
<dbReference type="SUPFAM" id="SSF53756">
    <property type="entry name" value="UDP-Glycosyltransferase/glycogen phosphorylase"/>
    <property type="match status" value="1"/>
</dbReference>
<evidence type="ECO:0000259" key="4">
    <source>
        <dbReference type="Pfam" id="PF03033"/>
    </source>
</evidence>
<feature type="transmembrane region" description="Helical" evidence="3">
    <location>
        <begin position="81"/>
        <end position="105"/>
    </location>
</feature>
<dbReference type="InterPro" id="IPR004276">
    <property type="entry name" value="GlycoTrans_28_N"/>
</dbReference>
<keyword evidence="3" id="KW-0812">Transmembrane</keyword>
<evidence type="ECO:0000256" key="1">
    <source>
        <dbReference type="ARBA" id="ARBA00022676"/>
    </source>
</evidence>
<comment type="caution">
    <text evidence="6">The sequence shown here is derived from an EMBL/GenBank/DDBJ whole genome shotgun (WGS) entry which is preliminary data.</text>
</comment>
<dbReference type="GO" id="GO:0016758">
    <property type="term" value="F:hexosyltransferase activity"/>
    <property type="evidence" value="ECO:0007669"/>
    <property type="project" value="InterPro"/>
</dbReference>
<evidence type="ECO:0000313" key="7">
    <source>
        <dbReference type="Proteomes" id="UP000269410"/>
    </source>
</evidence>
<keyword evidence="1" id="KW-0328">Glycosyltransferase</keyword>
<protein>
    <submittedName>
        <fullName evidence="6">UDP-N-acetylglucosamine--N-acetylmuramyl-(Pentapeptide) pyrophosphoryl-undecaprenol N-acetylglucosamine transferase</fullName>
    </submittedName>
</protein>
<dbReference type="GO" id="GO:1901137">
    <property type="term" value="P:carbohydrate derivative biosynthetic process"/>
    <property type="evidence" value="ECO:0007669"/>
    <property type="project" value="UniProtKB-ARBA"/>
</dbReference>
<dbReference type="EMBL" id="RFKV01000107">
    <property type="protein sequence ID" value="RMD76703.1"/>
    <property type="molecule type" value="Genomic_DNA"/>
</dbReference>
<evidence type="ECO:0000259" key="5">
    <source>
        <dbReference type="Pfam" id="PF04101"/>
    </source>
</evidence>
<gene>
    <name evidence="6" type="ORF">D6810_03185</name>
</gene>
<evidence type="ECO:0000256" key="2">
    <source>
        <dbReference type="ARBA" id="ARBA00022679"/>
    </source>
</evidence>
<dbReference type="GO" id="GO:0005975">
    <property type="term" value="P:carbohydrate metabolic process"/>
    <property type="evidence" value="ECO:0007669"/>
    <property type="project" value="InterPro"/>
</dbReference>
<accession>A0A3M0YY54</accession>
<reference evidence="6 7" key="1">
    <citation type="submission" date="2018-10" db="EMBL/GenBank/DDBJ databases">
        <title>Thermophilic Lithotrophy and Phototrophy in an Intertidal, Iron-rich, Geothermal Spring.</title>
        <authorList>
            <person name="Ward L.M."/>
            <person name="Idei A."/>
            <person name="Nakagawa M."/>
            <person name="Ueno Y."/>
            <person name="Fischer W."/>
            <person name="Mcglynn S.E."/>
        </authorList>
    </citation>
    <scope>NUCLEOTIDE SEQUENCE [LARGE SCALE GENOMIC DNA]</scope>
    <source>
        <strain evidence="6">J137</strain>
    </source>
</reference>
<dbReference type="Pfam" id="PF04101">
    <property type="entry name" value="Glyco_tran_28_C"/>
    <property type="match status" value="1"/>
</dbReference>
<dbReference type="PANTHER" id="PTHR21015:SF22">
    <property type="entry name" value="GLYCOSYLTRANSFERASE"/>
    <property type="match status" value="1"/>
</dbReference>
<keyword evidence="3" id="KW-0472">Membrane</keyword>
<dbReference type="CDD" id="cd03785">
    <property type="entry name" value="GT28_MurG"/>
    <property type="match status" value="1"/>
</dbReference>
<evidence type="ECO:0000313" key="6">
    <source>
        <dbReference type="EMBL" id="RMD76703.1"/>
    </source>
</evidence>
<dbReference type="Gene3D" id="3.40.50.2000">
    <property type="entry name" value="Glycogen Phosphorylase B"/>
    <property type="match status" value="2"/>
</dbReference>
<feature type="domain" description="Glycosyl transferase family 28 C-terminal" evidence="5">
    <location>
        <begin position="201"/>
        <end position="340"/>
    </location>
</feature>
<feature type="domain" description="Glycosyltransferase family 28 N-terminal" evidence="4">
    <location>
        <begin position="15"/>
        <end position="158"/>
    </location>
</feature>
<keyword evidence="2 6" id="KW-0808">Transferase</keyword>
<dbReference type="InterPro" id="IPR007235">
    <property type="entry name" value="Glyco_trans_28_C"/>
</dbReference>
<dbReference type="Pfam" id="PF03033">
    <property type="entry name" value="Glyco_transf_28"/>
    <property type="match status" value="1"/>
</dbReference>
<keyword evidence="3" id="KW-1133">Transmembrane helix</keyword>
<dbReference type="AlphaFoldDB" id="A0A3M0YY54"/>
<dbReference type="PANTHER" id="PTHR21015">
    <property type="entry name" value="UDP-N-ACETYLGLUCOSAMINE--N-ACETYLMURAMYL-(PENTAPEPTIDE) PYROPHOSPHORYL-UNDECAPRENOL N-ACETYLGLUCOSAMINE TRANSFERASE 1"/>
    <property type="match status" value="1"/>
</dbReference>
<organism evidence="6 7">
    <name type="scientific">Candidatus Dojkabacteria bacterium</name>
    <dbReference type="NCBI Taxonomy" id="2099670"/>
    <lineage>
        <taxon>Bacteria</taxon>
        <taxon>Candidatus Dojkabacteria</taxon>
    </lineage>
</organism>
<feature type="transmembrane region" description="Helical" evidence="3">
    <location>
        <begin position="111"/>
        <end position="131"/>
    </location>
</feature>
<proteinExistence type="predicted"/>
<sequence>MKNRLNPKSKLVIVGGHMSPAIAVLSEFKKNGFSNFVWIGQKYNQKGNKVPSVEYQTISQDPSIFHYVLDSGKLQKEGGGLWILFLVFNLLKVVFACLKVLIFFMRSRPSVVLSFGGFLAVPVAIAARMLFIPVYTHEQTVVSGFANNFISILAKKVFVSWPTTPKRGKKWILTGNPIRKEVFIIKSNTLTKDFDESKPILLVTGGNQGSNVINKLIFDKLILILDNFNVIHQTGNSTVTGDYLKALDIQKRLPAEKQIRYVVRDYIGRDEIGEALNKSSVIVSRAGANSVYEFLVLGKMCILIPIPWSLKNEQQKNAEFAQQIGLAKILEQNETLSSDLLYQNLIFAKKQLLAGKFWTDLPADVVVKKSKESLILDASRRIFEEVVMD</sequence>
<dbReference type="Proteomes" id="UP000269410">
    <property type="component" value="Unassembled WGS sequence"/>
</dbReference>